<keyword evidence="1" id="KW-0812">Transmembrane</keyword>
<dbReference type="AlphaFoldDB" id="A0A1G9N8I8"/>
<sequence length="120" mass="13104">MSETALTCGDRGRGSVMVRTMRPMPSAEMVSLISFLAVLLIFFSIDVRARESGETDPWHVQLFGWTSRVGGISTALALTLGWVDLFLPDESSPIHVAFVAFPGSFGVLCAIVLGLEMLWR</sequence>
<keyword evidence="1" id="KW-1133">Transmembrane helix</keyword>
<dbReference type="Proteomes" id="UP000198683">
    <property type="component" value="Unassembled WGS sequence"/>
</dbReference>
<keyword evidence="1" id="KW-0472">Membrane</keyword>
<accession>A0A1G9N8I8</accession>
<reference evidence="2 3" key="1">
    <citation type="submission" date="2016-10" db="EMBL/GenBank/DDBJ databases">
        <authorList>
            <person name="de Groot N.N."/>
        </authorList>
    </citation>
    <scope>NUCLEOTIDE SEQUENCE [LARGE SCALE GENOMIC DNA]</scope>
    <source>
        <strain evidence="2 3">CGMCC 4.5681</strain>
    </source>
</reference>
<feature type="transmembrane region" description="Helical" evidence="1">
    <location>
        <begin position="65"/>
        <end position="87"/>
    </location>
</feature>
<evidence type="ECO:0000313" key="3">
    <source>
        <dbReference type="Proteomes" id="UP000198683"/>
    </source>
</evidence>
<feature type="transmembrane region" description="Helical" evidence="1">
    <location>
        <begin position="94"/>
        <end position="115"/>
    </location>
</feature>
<feature type="transmembrane region" description="Helical" evidence="1">
    <location>
        <begin position="27"/>
        <end position="45"/>
    </location>
</feature>
<proteinExistence type="predicted"/>
<organism evidence="2 3">
    <name type="scientific">Nonomuraea maritima</name>
    <dbReference type="NCBI Taxonomy" id="683260"/>
    <lineage>
        <taxon>Bacteria</taxon>
        <taxon>Bacillati</taxon>
        <taxon>Actinomycetota</taxon>
        <taxon>Actinomycetes</taxon>
        <taxon>Streptosporangiales</taxon>
        <taxon>Streptosporangiaceae</taxon>
        <taxon>Nonomuraea</taxon>
    </lineage>
</organism>
<dbReference type="EMBL" id="FNFB01000030">
    <property type="protein sequence ID" value="SDL82842.1"/>
    <property type="molecule type" value="Genomic_DNA"/>
</dbReference>
<name>A0A1G9N8I8_9ACTN</name>
<keyword evidence="3" id="KW-1185">Reference proteome</keyword>
<evidence type="ECO:0000313" key="2">
    <source>
        <dbReference type="EMBL" id="SDL82842.1"/>
    </source>
</evidence>
<gene>
    <name evidence="2" type="ORF">SAMN05421874_13023</name>
</gene>
<protein>
    <submittedName>
        <fullName evidence="2">Uncharacterized protein</fullName>
    </submittedName>
</protein>
<evidence type="ECO:0000256" key="1">
    <source>
        <dbReference type="SAM" id="Phobius"/>
    </source>
</evidence>